<proteinExistence type="predicted"/>
<dbReference type="AlphaFoldDB" id="A0A926ZKY0"/>
<sequence>MARRVLLLGKWNLAAIMADRRISDEELATRLGELTGRAPHPKTVYKWKTATERPNIRLDHWDALPLVLNCSHADLIGKEEN</sequence>
<dbReference type="Proteomes" id="UP000641646">
    <property type="component" value="Unassembled WGS sequence"/>
</dbReference>
<evidence type="ECO:0000313" key="1">
    <source>
        <dbReference type="EMBL" id="MBD2185812.1"/>
    </source>
</evidence>
<reference evidence="1" key="1">
    <citation type="journal article" date="2015" name="ISME J.">
        <title>Draft Genome Sequence of Streptomyces incarnatus NRRL8089, which Produces the Nucleoside Antibiotic Sinefungin.</title>
        <authorList>
            <person name="Oshima K."/>
            <person name="Hattori M."/>
            <person name="Shimizu H."/>
            <person name="Fukuda K."/>
            <person name="Nemoto M."/>
            <person name="Inagaki K."/>
            <person name="Tamura T."/>
        </authorList>
    </citation>
    <scope>NUCLEOTIDE SEQUENCE</scope>
    <source>
        <strain evidence="1">FACHB-1375</strain>
    </source>
</reference>
<protein>
    <submittedName>
        <fullName evidence="1">Helix-turn-helix domain-containing protein</fullName>
    </submittedName>
</protein>
<dbReference type="RefSeq" id="WP_190474477.1">
    <property type="nucleotide sequence ID" value="NZ_JACJPW010000144.1"/>
</dbReference>
<gene>
    <name evidence="1" type="ORF">H6G03_32910</name>
</gene>
<accession>A0A926ZKY0</accession>
<keyword evidence="2" id="KW-1185">Reference proteome</keyword>
<evidence type="ECO:0000313" key="2">
    <source>
        <dbReference type="Proteomes" id="UP000641646"/>
    </source>
</evidence>
<organism evidence="1 2">
    <name type="scientific">Aerosakkonema funiforme FACHB-1375</name>
    <dbReference type="NCBI Taxonomy" id="2949571"/>
    <lineage>
        <taxon>Bacteria</taxon>
        <taxon>Bacillati</taxon>
        <taxon>Cyanobacteriota</taxon>
        <taxon>Cyanophyceae</taxon>
        <taxon>Oscillatoriophycideae</taxon>
        <taxon>Aerosakkonematales</taxon>
        <taxon>Aerosakkonemataceae</taxon>
        <taxon>Aerosakkonema</taxon>
    </lineage>
</organism>
<reference evidence="1" key="2">
    <citation type="submission" date="2020-08" db="EMBL/GenBank/DDBJ databases">
        <authorList>
            <person name="Chen M."/>
            <person name="Teng W."/>
            <person name="Zhao L."/>
            <person name="Hu C."/>
            <person name="Zhou Y."/>
            <person name="Han B."/>
            <person name="Song L."/>
            <person name="Shu W."/>
        </authorList>
    </citation>
    <scope>NUCLEOTIDE SEQUENCE</scope>
    <source>
        <strain evidence="1">FACHB-1375</strain>
    </source>
</reference>
<name>A0A926ZKY0_9CYAN</name>
<dbReference type="EMBL" id="JACJPW010000144">
    <property type="protein sequence ID" value="MBD2185812.1"/>
    <property type="molecule type" value="Genomic_DNA"/>
</dbReference>
<comment type="caution">
    <text evidence="1">The sequence shown here is derived from an EMBL/GenBank/DDBJ whole genome shotgun (WGS) entry which is preliminary data.</text>
</comment>